<dbReference type="InterPro" id="IPR049704">
    <property type="entry name" value="Aminotrans_3_PPA_site"/>
</dbReference>
<dbReference type="PROSITE" id="PS00600">
    <property type="entry name" value="AA_TRANSFER_CLASS_3"/>
    <property type="match status" value="1"/>
</dbReference>
<dbReference type="PANTHER" id="PTHR11986:SF58">
    <property type="entry name" value="LEUCINE_METHIONINE RACEMASE"/>
    <property type="match status" value="1"/>
</dbReference>
<protein>
    <submittedName>
        <fullName evidence="4">Diaminobutyrate--2-oxoglutarate aminotransferase</fullName>
    </submittedName>
</protein>
<dbReference type="InterPro" id="IPR050103">
    <property type="entry name" value="Class-III_PLP-dep_AT"/>
</dbReference>
<evidence type="ECO:0000256" key="3">
    <source>
        <dbReference type="ARBA" id="ARBA00022898"/>
    </source>
</evidence>
<dbReference type="GO" id="GO:0030170">
    <property type="term" value="F:pyridoxal phosphate binding"/>
    <property type="evidence" value="ECO:0007669"/>
    <property type="project" value="InterPro"/>
</dbReference>
<dbReference type="SUPFAM" id="SSF53383">
    <property type="entry name" value="PLP-dependent transferases"/>
    <property type="match status" value="1"/>
</dbReference>
<name>T1BDT1_9ZZZZ</name>
<keyword evidence="4" id="KW-0032">Aminotransferase</keyword>
<dbReference type="AlphaFoldDB" id="T1BDT1"/>
<comment type="caution">
    <text evidence="4">The sequence shown here is derived from an EMBL/GenBank/DDBJ whole genome shotgun (WGS) entry which is preliminary data.</text>
</comment>
<proteinExistence type="inferred from homology"/>
<dbReference type="GO" id="GO:0008483">
    <property type="term" value="F:transaminase activity"/>
    <property type="evidence" value="ECO:0007669"/>
    <property type="project" value="UniProtKB-KW"/>
</dbReference>
<comment type="similarity">
    <text evidence="2">Belongs to the class-III pyridoxal-phosphate-dependent aminotransferase family.</text>
</comment>
<dbReference type="Gene3D" id="3.90.1150.10">
    <property type="entry name" value="Aspartate Aminotransferase, domain 1"/>
    <property type="match status" value="1"/>
</dbReference>
<sequence length="288" mass="31898">MFLPFPYHFRGPKGLSKEEYGEQLVREFARLFETEYYGVWDPKAGECEYAALYVEPLQGTGGYVLPPRNYFAGIKKVLEQHGMLMVVDEIQMGFYRTGKLWGIEHFGVKPDVIVFGKALTNGLNPLSGLWAREELINPKQFPPGSTHSTFNANPLGTAVGLETMRMLAETDYEAMVSASGAHFLAGLRDLQQRHPEIGDVDGLGLALRAEICEADGFTPSKKLVDRMVDIGLAGDLDHNGKKIGLVLDIGGYYKNVITFAPSLHISSEEIDLAMSLLDQLLTRAKRSL</sequence>
<dbReference type="InterPro" id="IPR015422">
    <property type="entry name" value="PyrdxlP-dep_Trfase_small"/>
</dbReference>
<dbReference type="GO" id="GO:0042802">
    <property type="term" value="F:identical protein binding"/>
    <property type="evidence" value="ECO:0007669"/>
    <property type="project" value="TreeGrafter"/>
</dbReference>
<dbReference type="Pfam" id="PF00202">
    <property type="entry name" value="Aminotran_3"/>
    <property type="match status" value="1"/>
</dbReference>
<gene>
    <name evidence="4" type="ORF">B1A_12714</name>
</gene>
<keyword evidence="4" id="KW-0808">Transferase</keyword>
<reference evidence="4" key="2">
    <citation type="journal article" date="2014" name="ISME J.">
        <title>Microbial stratification in low pH oxic and suboxic macroscopic growths along an acid mine drainage.</title>
        <authorList>
            <person name="Mendez-Garcia C."/>
            <person name="Mesa V."/>
            <person name="Sprenger R.R."/>
            <person name="Richter M."/>
            <person name="Diez M.S."/>
            <person name="Solano J."/>
            <person name="Bargiela R."/>
            <person name="Golyshina O.V."/>
            <person name="Manteca A."/>
            <person name="Ramos J.L."/>
            <person name="Gallego J.R."/>
            <person name="Llorente I."/>
            <person name="Martins Dos Santos V.A."/>
            <person name="Jensen O.N."/>
            <person name="Pelaez A.I."/>
            <person name="Sanchez J."/>
            <person name="Ferrer M."/>
        </authorList>
    </citation>
    <scope>NUCLEOTIDE SEQUENCE</scope>
</reference>
<dbReference type="InterPro" id="IPR015421">
    <property type="entry name" value="PyrdxlP-dep_Trfase_major"/>
</dbReference>
<evidence type="ECO:0000256" key="1">
    <source>
        <dbReference type="ARBA" id="ARBA00001933"/>
    </source>
</evidence>
<organism evidence="4">
    <name type="scientific">mine drainage metagenome</name>
    <dbReference type="NCBI Taxonomy" id="410659"/>
    <lineage>
        <taxon>unclassified sequences</taxon>
        <taxon>metagenomes</taxon>
        <taxon>ecological metagenomes</taxon>
    </lineage>
</organism>
<keyword evidence="3" id="KW-0663">Pyridoxal phosphate</keyword>
<evidence type="ECO:0000256" key="2">
    <source>
        <dbReference type="ARBA" id="ARBA00008954"/>
    </source>
</evidence>
<dbReference type="EMBL" id="AUZX01009261">
    <property type="protein sequence ID" value="EQD52375.1"/>
    <property type="molecule type" value="Genomic_DNA"/>
</dbReference>
<reference evidence="4" key="1">
    <citation type="submission" date="2013-08" db="EMBL/GenBank/DDBJ databases">
        <authorList>
            <person name="Mendez C."/>
            <person name="Richter M."/>
            <person name="Ferrer M."/>
            <person name="Sanchez J."/>
        </authorList>
    </citation>
    <scope>NUCLEOTIDE SEQUENCE</scope>
</reference>
<dbReference type="InterPro" id="IPR005814">
    <property type="entry name" value="Aminotrans_3"/>
</dbReference>
<dbReference type="Gene3D" id="3.40.640.10">
    <property type="entry name" value="Type I PLP-dependent aspartate aminotransferase-like (Major domain)"/>
    <property type="match status" value="1"/>
</dbReference>
<evidence type="ECO:0000313" key="4">
    <source>
        <dbReference type="EMBL" id="EQD52375.1"/>
    </source>
</evidence>
<dbReference type="InterPro" id="IPR015424">
    <property type="entry name" value="PyrdxlP-dep_Trfase"/>
</dbReference>
<dbReference type="PANTHER" id="PTHR11986">
    <property type="entry name" value="AMINOTRANSFERASE CLASS III"/>
    <property type="match status" value="1"/>
</dbReference>
<accession>T1BDT1</accession>
<comment type="cofactor">
    <cofactor evidence="1">
        <name>pyridoxal 5'-phosphate</name>
        <dbReference type="ChEBI" id="CHEBI:597326"/>
    </cofactor>
</comment>